<dbReference type="OrthoDB" id="301415at2759"/>
<dbReference type="STRING" id="1231657.A0A1Y1ZQM2"/>
<dbReference type="InterPro" id="IPR036465">
    <property type="entry name" value="vWFA_dom_sf"/>
</dbReference>
<protein>
    <recommendedName>
        <fullName evidence="5">VWFA domain-containing protein</fullName>
    </recommendedName>
</protein>
<evidence type="ECO:0000256" key="2">
    <source>
        <dbReference type="ARBA" id="ARBA00022525"/>
    </source>
</evidence>
<evidence type="ECO:0000313" key="6">
    <source>
        <dbReference type="EMBL" id="ORY12105.1"/>
    </source>
</evidence>
<dbReference type="InterPro" id="IPR056862">
    <property type="entry name" value="VWA7_N"/>
</dbReference>
<comment type="caution">
    <text evidence="6">The sequence shown here is derived from an EMBL/GenBank/DDBJ whole genome shotgun (WGS) entry which is preliminary data.</text>
</comment>
<accession>A0A1Y1ZQM2</accession>
<evidence type="ECO:0000313" key="7">
    <source>
        <dbReference type="Proteomes" id="UP000193144"/>
    </source>
</evidence>
<feature type="signal peptide" evidence="4">
    <location>
        <begin position="1"/>
        <end position="27"/>
    </location>
</feature>
<dbReference type="EMBL" id="MCFA01000054">
    <property type="protein sequence ID" value="ORY12105.1"/>
    <property type="molecule type" value="Genomic_DNA"/>
</dbReference>
<keyword evidence="3 4" id="KW-0732">Signal</keyword>
<dbReference type="SMART" id="SM00327">
    <property type="entry name" value="VWA"/>
    <property type="match status" value="1"/>
</dbReference>
<dbReference type="InterPro" id="IPR002035">
    <property type="entry name" value="VWF_A"/>
</dbReference>
<dbReference type="Gene3D" id="3.40.50.410">
    <property type="entry name" value="von Willebrand factor, type A domain"/>
    <property type="match status" value="1"/>
</dbReference>
<dbReference type="PANTHER" id="PTHR14905">
    <property type="entry name" value="NG37"/>
    <property type="match status" value="1"/>
</dbReference>
<dbReference type="InterPro" id="IPR052577">
    <property type="entry name" value="VWA7"/>
</dbReference>
<proteinExistence type="predicted"/>
<name>A0A1Y1ZQM2_9PLEO</name>
<organism evidence="6 7">
    <name type="scientific">Clohesyomyces aquaticus</name>
    <dbReference type="NCBI Taxonomy" id="1231657"/>
    <lineage>
        <taxon>Eukaryota</taxon>
        <taxon>Fungi</taxon>
        <taxon>Dikarya</taxon>
        <taxon>Ascomycota</taxon>
        <taxon>Pezizomycotina</taxon>
        <taxon>Dothideomycetes</taxon>
        <taxon>Pleosporomycetidae</taxon>
        <taxon>Pleosporales</taxon>
        <taxon>Lindgomycetaceae</taxon>
        <taxon>Clohesyomyces</taxon>
    </lineage>
</organism>
<dbReference type="PROSITE" id="PS50234">
    <property type="entry name" value="VWFA"/>
    <property type="match status" value="1"/>
</dbReference>
<feature type="domain" description="VWFA" evidence="5">
    <location>
        <begin position="328"/>
        <end position="500"/>
    </location>
</feature>
<evidence type="ECO:0000256" key="1">
    <source>
        <dbReference type="ARBA" id="ARBA00004613"/>
    </source>
</evidence>
<evidence type="ECO:0000256" key="4">
    <source>
        <dbReference type="SAM" id="SignalP"/>
    </source>
</evidence>
<dbReference type="AlphaFoldDB" id="A0A1Y1ZQM2"/>
<evidence type="ECO:0000259" key="5">
    <source>
        <dbReference type="PROSITE" id="PS50234"/>
    </source>
</evidence>
<evidence type="ECO:0000256" key="3">
    <source>
        <dbReference type="ARBA" id="ARBA00022729"/>
    </source>
</evidence>
<reference evidence="6 7" key="1">
    <citation type="submission" date="2016-07" db="EMBL/GenBank/DDBJ databases">
        <title>Pervasive Adenine N6-methylation of Active Genes in Fungi.</title>
        <authorList>
            <consortium name="DOE Joint Genome Institute"/>
            <person name="Mondo S.J."/>
            <person name="Dannebaum R.O."/>
            <person name="Kuo R.C."/>
            <person name="Labutti K."/>
            <person name="Haridas S."/>
            <person name="Kuo A."/>
            <person name="Salamov A."/>
            <person name="Ahrendt S.R."/>
            <person name="Lipzen A."/>
            <person name="Sullivan W."/>
            <person name="Andreopoulos W.B."/>
            <person name="Clum A."/>
            <person name="Lindquist E."/>
            <person name="Daum C."/>
            <person name="Ramamoorthy G.K."/>
            <person name="Gryganskyi A."/>
            <person name="Culley D."/>
            <person name="Magnuson J.K."/>
            <person name="James T.Y."/>
            <person name="O'Malley M.A."/>
            <person name="Stajich J.E."/>
            <person name="Spatafora J.W."/>
            <person name="Visel A."/>
            <person name="Grigoriev I.V."/>
        </authorList>
    </citation>
    <scope>NUCLEOTIDE SEQUENCE [LARGE SCALE GENOMIC DNA]</scope>
    <source>
        <strain evidence="6 7">CBS 115471</strain>
    </source>
</reference>
<dbReference type="Proteomes" id="UP000193144">
    <property type="component" value="Unassembled WGS sequence"/>
</dbReference>
<gene>
    <name evidence="6" type="ORF">BCR34DRAFT_600859</name>
</gene>
<dbReference type="CDD" id="cd00198">
    <property type="entry name" value="vWFA"/>
    <property type="match status" value="1"/>
</dbReference>
<dbReference type="Pfam" id="PF25107">
    <property type="entry name" value="VWA7_N"/>
    <property type="match status" value="1"/>
</dbReference>
<dbReference type="SUPFAM" id="SSF53300">
    <property type="entry name" value="vWA-like"/>
    <property type="match status" value="1"/>
</dbReference>
<sequence length="851" mass="91928">MEPTIPIHRHVCLSMRFIFTLYTTVSGFIPGPMQTPNTPIIGTVNIEPPAPGTIHHKDQTNLEYNAFVKSRFNIPANRITSSMKNAREQIAAANARVDDVSGPNNPYPEKNDGAAHFDNEWFQESHPEYGLDDNFILFKTSTPIPTGLNKATKLPARELGAPTQFPSVFSQYQRNNACFDSCFKGDQTNWELWKSWECVQEERVRTNLSECMVKDCSSNIVAGGLLTSGYYKTSTTPGRPSNKCAHGGLNDRGATGTEGINKDSTWNLYAPHHYLHTKAAKVSQKATQEYFVQLETAFSTLNIGSVSYSQPKLTERQLKLLLGIGSSDLVFIIDTTASMTDVIESAKKTAIDIVSAFKVSPDREPTSYILMGYNDPAGDTPSPAADADLFISQISRISASGGGDCLEPSIEVLSKTLDVIADDAHIFLFTDAGPKDPSRSSEVLDKVNKKNVKISVFLYPSRCSDRSTYDSISGASGGQVVGVSNAADTATMVKFALKQINPLYVSLYSDTPITAATPPIFRRAVSTTDIAVEKGMESITFSTSGSSKLTITRPDGTTVSSGDPSVDITLLTSFNTVTVDHPASGIWHVSRSDANSALSVFGSSYLTFIYFRFVEIRGGHPAWFQVFGDPVVSQTYTVNAELEGDYKTAHFELRSTTSGKTLEKLELERYESPDEFPRYLWWGNATVPCGSFYAYVVGEDNSGHQFQRVYTSVFGSQSPCNGTSNYTATLISGSSTVLGSSGSRTATTSKSIFISSTTFQECGQTGTAVRHNSTSMEATGEHVSAKGTSTANPTGAKFTNPACVSGNCTIATGSPVKPAQFTGNGQTLISKIDSKVLVATAGLLFAYIVSS</sequence>
<keyword evidence="7" id="KW-1185">Reference proteome</keyword>
<keyword evidence="2" id="KW-0964">Secreted</keyword>
<feature type="chain" id="PRO_5012350022" description="VWFA domain-containing protein" evidence="4">
    <location>
        <begin position="28"/>
        <end position="851"/>
    </location>
</feature>
<dbReference type="Pfam" id="PF25106">
    <property type="entry name" value="VWA_4"/>
    <property type="match status" value="1"/>
</dbReference>
<dbReference type="InterPro" id="IPR056861">
    <property type="entry name" value="HMCN1-like_VWA"/>
</dbReference>
<comment type="subcellular location">
    <subcellularLocation>
        <location evidence="1">Secreted</location>
    </subcellularLocation>
</comment>
<dbReference type="PANTHER" id="PTHR14905:SF7">
    <property type="entry name" value="VON WILLEBRAND FACTOR A DOMAIN-CONTAINING PROTEIN 7"/>
    <property type="match status" value="1"/>
</dbReference>